<evidence type="ECO:0000313" key="2">
    <source>
        <dbReference type="Proteomes" id="UP001162131"/>
    </source>
</evidence>
<sequence>MHFPSCIFMWAECPWSYKASWRWPQSVPFSASDDWVANQNDINLLNNTKSNIKSAKQKSINATSGIIIKLKSLKNIFFRP</sequence>
<organism evidence="1 2">
    <name type="scientific">Blepharisma stoltei</name>
    <dbReference type="NCBI Taxonomy" id="1481888"/>
    <lineage>
        <taxon>Eukaryota</taxon>
        <taxon>Sar</taxon>
        <taxon>Alveolata</taxon>
        <taxon>Ciliophora</taxon>
        <taxon>Postciliodesmatophora</taxon>
        <taxon>Heterotrichea</taxon>
        <taxon>Heterotrichida</taxon>
        <taxon>Blepharismidae</taxon>
        <taxon>Blepharisma</taxon>
    </lineage>
</organism>
<keyword evidence="2" id="KW-1185">Reference proteome</keyword>
<dbReference type="EMBL" id="CAJZBQ010000031">
    <property type="protein sequence ID" value="CAG9322360.1"/>
    <property type="molecule type" value="Genomic_DNA"/>
</dbReference>
<protein>
    <submittedName>
        <fullName evidence="1">Uncharacterized protein</fullName>
    </submittedName>
</protein>
<dbReference type="Proteomes" id="UP001162131">
    <property type="component" value="Unassembled WGS sequence"/>
</dbReference>
<name>A0AAU9J8S0_9CILI</name>
<reference evidence="1" key="1">
    <citation type="submission" date="2021-09" db="EMBL/GenBank/DDBJ databases">
        <authorList>
            <consortium name="AG Swart"/>
            <person name="Singh M."/>
            <person name="Singh A."/>
            <person name="Seah K."/>
            <person name="Emmerich C."/>
        </authorList>
    </citation>
    <scope>NUCLEOTIDE SEQUENCE</scope>
    <source>
        <strain evidence="1">ATCC30299</strain>
    </source>
</reference>
<comment type="caution">
    <text evidence="1">The sequence shown here is derived from an EMBL/GenBank/DDBJ whole genome shotgun (WGS) entry which is preliminary data.</text>
</comment>
<accession>A0AAU9J8S0</accession>
<evidence type="ECO:0000313" key="1">
    <source>
        <dbReference type="EMBL" id="CAG9322360.1"/>
    </source>
</evidence>
<proteinExistence type="predicted"/>
<dbReference type="AlphaFoldDB" id="A0AAU9J8S0"/>
<gene>
    <name evidence="1" type="ORF">BSTOLATCC_MIC31385</name>
</gene>